<dbReference type="InterPro" id="IPR004839">
    <property type="entry name" value="Aminotransferase_I/II_large"/>
</dbReference>
<sequence>MNKRYDFDEIIERRGTDCEKWDGLEDTFGKPDLTALWVADMDFRAPKEVIDVLKKRVEHGIFGYTRYPDSWYQAFIDWTIRRHKWQVKREWITHSPGLVTAMGIAIRAFSDPGDRLVIQPPVYHHFAEEIRLNDRIPALNPLKYGDGRFSMDLEDLDEKLKDAKMMFLCSPHNPAGRVWTEEELRAVADLCVKHDVILISDEIHCDVVYKGHVHRPIASISPEIEQLCAVFMAPSKTFNIAGFKASAVVIPNKDLRERYNSALSTLHLEGGTCMSIPAFEAAYSYGEPWLEELLVYLEGTVDMVENFLAEEIPSISLVRPEGTYVPLIDCRSLKMDPDQLHSFLIGAGVAMNRGANFGIGGEGFARLNIATPRSVVMEGLKKIASAVKKLDR</sequence>
<keyword evidence="4 7" id="KW-0456">Lyase</keyword>
<dbReference type="InterPro" id="IPR015424">
    <property type="entry name" value="PyrdxlP-dep_Trfase"/>
</dbReference>
<dbReference type="NCBIfam" id="TIGR04350">
    <property type="entry name" value="C_S_lyase_PatB"/>
    <property type="match status" value="1"/>
</dbReference>
<name>A0A1X7IN49_9BACT</name>
<evidence type="ECO:0000256" key="3">
    <source>
        <dbReference type="ARBA" id="ARBA00022898"/>
    </source>
</evidence>
<dbReference type="EMBL" id="FXBB01000003">
    <property type="protein sequence ID" value="SMG15822.1"/>
    <property type="molecule type" value="Genomic_DNA"/>
</dbReference>
<evidence type="ECO:0000259" key="6">
    <source>
        <dbReference type="Pfam" id="PF00155"/>
    </source>
</evidence>
<evidence type="ECO:0000313" key="7">
    <source>
        <dbReference type="EMBL" id="SMG15822.1"/>
    </source>
</evidence>
<accession>A0A1X7IN49</accession>
<dbReference type="AlphaFoldDB" id="A0A1X7IN49"/>
<dbReference type="InterPro" id="IPR051798">
    <property type="entry name" value="Class-II_PLP-Dep_Aminotrans"/>
</dbReference>
<comment type="cofactor">
    <cofactor evidence="1">
        <name>pyridoxal 5'-phosphate</name>
        <dbReference type="ChEBI" id="CHEBI:597326"/>
    </cofactor>
</comment>
<dbReference type="GO" id="GO:0047804">
    <property type="term" value="F:cysteine-S-conjugate beta-lyase activity"/>
    <property type="evidence" value="ECO:0007669"/>
    <property type="project" value="UniProtKB-EC"/>
</dbReference>
<evidence type="ECO:0000256" key="2">
    <source>
        <dbReference type="ARBA" id="ARBA00012224"/>
    </source>
</evidence>
<dbReference type="RefSeq" id="WP_234986105.1">
    <property type="nucleotide sequence ID" value="NZ_FXBB01000003.1"/>
</dbReference>
<dbReference type="CDD" id="cd00609">
    <property type="entry name" value="AAT_like"/>
    <property type="match status" value="1"/>
</dbReference>
<dbReference type="Gene3D" id="3.90.1150.10">
    <property type="entry name" value="Aspartate Aminotransferase, domain 1"/>
    <property type="match status" value="1"/>
</dbReference>
<feature type="domain" description="Aminotransferase class I/classII large" evidence="6">
    <location>
        <begin position="40"/>
        <end position="378"/>
    </location>
</feature>
<dbReference type="EC" id="4.4.1.13" evidence="2"/>
<dbReference type="GO" id="GO:0030170">
    <property type="term" value="F:pyridoxal phosphate binding"/>
    <property type="evidence" value="ECO:0007669"/>
    <property type="project" value="InterPro"/>
</dbReference>
<dbReference type="PANTHER" id="PTHR43525:SF1">
    <property type="entry name" value="PROTEIN MALY"/>
    <property type="match status" value="1"/>
</dbReference>
<dbReference type="InterPro" id="IPR027619">
    <property type="entry name" value="C-S_lyase_PatB-like"/>
</dbReference>
<evidence type="ECO:0000256" key="1">
    <source>
        <dbReference type="ARBA" id="ARBA00001933"/>
    </source>
</evidence>
<evidence type="ECO:0000256" key="4">
    <source>
        <dbReference type="ARBA" id="ARBA00023239"/>
    </source>
</evidence>
<protein>
    <recommendedName>
        <fullName evidence="2">cysteine-S-conjugate beta-lyase</fullName>
        <ecNumber evidence="2">4.4.1.13</ecNumber>
    </recommendedName>
</protein>
<gene>
    <name evidence="7" type="ORF">SAMN06275492_10369</name>
</gene>
<keyword evidence="8" id="KW-1185">Reference proteome</keyword>
<dbReference type="Proteomes" id="UP000193355">
    <property type="component" value="Unassembled WGS sequence"/>
</dbReference>
<dbReference type="Gene3D" id="3.40.640.10">
    <property type="entry name" value="Type I PLP-dependent aspartate aminotransferase-like (Major domain)"/>
    <property type="match status" value="1"/>
</dbReference>
<dbReference type="Pfam" id="PF00155">
    <property type="entry name" value="Aminotran_1_2"/>
    <property type="match status" value="1"/>
</dbReference>
<proteinExistence type="inferred from homology"/>
<dbReference type="InterPro" id="IPR015422">
    <property type="entry name" value="PyrdxlP-dep_Trfase_small"/>
</dbReference>
<evidence type="ECO:0000313" key="8">
    <source>
        <dbReference type="Proteomes" id="UP000193355"/>
    </source>
</evidence>
<comment type="similarity">
    <text evidence="5">Belongs to the class-II pyridoxal-phosphate-dependent aminotransferase family. MalY/PatB cystathionine beta-lyase subfamily.</text>
</comment>
<dbReference type="STRING" id="561720.SAMN06275492_10369"/>
<dbReference type="PANTHER" id="PTHR43525">
    <property type="entry name" value="PROTEIN MALY"/>
    <property type="match status" value="1"/>
</dbReference>
<organism evidence="7 8">
    <name type="scientific">Dethiosulfovibrio salsuginis</name>
    <dbReference type="NCBI Taxonomy" id="561720"/>
    <lineage>
        <taxon>Bacteria</taxon>
        <taxon>Thermotogati</taxon>
        <taxon>Synergistota</taxon>
        <taxon>Synergistia</taxon>
        <taxon>Synergistales</taxon>
        <taxon>Dethiosulfovibrionaceae</taxon>
        <taxon>Dethiosulfovibrio</taxon>
    </lineage>
</organism>
<dbReference type="InterPro" id="IPR015421">
    <property type="entry name" value="PyrdxlP-dep_Trfase_major"/>
</dbReference>
<reference evidence="8" key="1">
    <citation type="submission" date="2017-04" db="EMBL/GenBank/DDBJ databases">
        <authorList>
            <person name="Varghese N."/>
            <person name="Submissions S."/>
        </authorList>
    </citation>
    <scope>NUCLEOTIDE SEQUENCE [LARGE SCALE GENOMIC DNA]</scope>
    <source>
        <strain evidence="8">USBA 82</strain>
    </source>
</reference>
<dbReference type="SUPFAM" id="SSF53383">
    <property type="entry name" value="PLP-dependent transferases"/>
    <property type="match status" value="1"/>
</dbReference>
<keyword evidence="3" id="KW-0663">Pyridoxal phosphate</keyword>
<evidence type="ECO:0000256" key="5">
    <source>
        <dbReference type="ARBA" id="ARBA00037974"/>
    </source>
</evidence>